<evidence type="ECO:0000259" key="3">
    <source>
        <dbReference type="PROSITE" id="PS50921"/>
    </source>
</evidence>
<dbReference type="InterPro" id="IPR029016">
    <property type="entry name" value="GAF-like_dom_sf"/>
</dbReference>
<dbReference type="RefSeq" id="WP_343987326.1">
    <property type="nucleotide sequence ID" value="NZ_BAAANB010000001.1"/>
</dbReference>
<dbReference type="Proteomes" id="UP001501285">
    <property type="component" value="Unassembled WGS sequence"/>
</dbReference>
<dbReference type="InterPro" id="IPR036388">
    <property type="entry name" value="WH-like_DNA-bd_sf"/>
</dbReference>
<evidence type="ECO:0000256" key="1">
    <source>
        <dbReference type="ARBA" id="ARBA00023015"/>
    </source>
</evidence>
<evidence type="ECO:0000313" key="4">
    <source>
        <dbReference type="EMBL" id="GAA2020520.1"/>
    </source>
</evidence>
<evidence type="ECO:0000256" key="2">
    <source>
        <dbReference type="ARBA" id="ARBA00023163"/>
    </source>
</evidence>
<dbReference type="SMART" id="SM01012">
    <property type="entry name" value="ANTAR"/>
    <property type="match status" value="1"/>
</dbReference>
<keyword evidence="5" id="KW-1185">Reference proteome</keyword>
<dbReference type="InterPro" id="IPR005561">
    <property type="entry name" value="ANTAR"/>
</dbReference>
<accession>A0ABN2TT92</accession>
<keyword evidence="2" id="KW-0804">Transcription</keyword>
<dbReference type="EMBL" id="BAAANB010000001">
    <property type="protein sequence ID" value="GAA2020520.1"/>
    <property type="molecule type" value="Genomic_DNA"/>
</dbReference>
<dbReference type="PROSITE" id="PS50921">
    <property type="entry name" value="ANTAR"/>
    <property type="match status" value="1"/>
</dbReference>
<dbReference type="SUPFAM" id="SSF55781">
    <property type="entry name" value="GAF domain-like"/>
    <property type="match status" value="1"/>
</dbReference>
<feature type="domain" description="ANTAR" evidence="3">
    <location>
        <begin position="161"/>
        <end position="222"/>
    </location>
</feature>
<dbReference type="InterPro" id="IPR003018">
    <property type="entry name" value="GAF"/>
</dbReference>
<keyword evidence="1" id="KW-0805">Transcription regulation</keyword>
<evidence type="ECO:0000313" key="5">
    <source>
        <dbReference type="Proteomes" id="UP001501285"/>
    </source>
</evidence>
<dbReference type="Gene3D" id="3.30.450.40">
    <property type="match status" value="1"/>
</dbReference>
<dbReference type="Pfam" id="PF01590">
    <property type="entry name" value="GAF"/>
    <property type="match status" value="1"/>
</dbReference>
<dbReference type="Pfam" id="PF03861">
    <property type="entry name" value="ANTAR"/>
    <property type="match status" value="1"/>
</dbReference>
<sequence length="238" mass="25021">MDDRTSVLSGLAQAMARQSRKDPLSHRLCRSATLVLGADGGAITIAYTSEDRVTLCVTDGRAARLEDLQDVLGEGPGHTAYRTGTQVRAIVGAGDARWPQFDASASKAFGKIGVHAIPIRPDHRTLGVLTCHLPPANELLLNPRTVQFLADAVGVALLRDPEAEAIETGEARSPWSSRSRIHQATGMVVAQLGIDTADALVLLRAHAFAQGATLDDIATAVIGRVLDFSAIDNGSAGS</sequence>
<gene>
    <name evidence="4" type="ORF">GCM10009740_06170</name>
</gene>
<comment type="caution">
    <text evidence="4">The sequence shown here is derived from an EMBL/GenBank/DDBJ whole genome shotgun (WGS) entry which is preliminary data.</text>
</comment>
<dbReference type="Gene3D" id="1.10.10.10">
    <property type="entry name" value="Winged helix-like DNA-binding domain superfamily/Winged helix DNA-binding domain"/>
    <property type="match status" value="1"/>
</dbReference>
<protein>
    <submittedName>
        <fullName evidence="4">ANTAR domain-containing protein</fullName>
    </submittedName>
</protein>
<proteinExistence type="predicted"/>
<name>A0ABN2TT92_9MICO</name>
<reference evidence="4 5" key="1">
    <citation type="journal article" date="2019" name="Int. J. Syst. Evol. Microbiol.">
        <title>The Global Catalogue of Microorganisms (GCM) 10K type strain sequencing project: providing services to taxonomists for standard genome sequencing and annotation.</title>
        <authorList>
            <consortium name="The Broad Institute Genomics Platform"/>
            <consortium name="The Broad Institute Genome Sequencing Center for Infectious Disease"/>
            <person name="Wu L."/>
            <person name="Ma J."/>
        </authorList>
    </citation>
    <scope>NUCLEOTIDE SEQUENCE [LARGE SCALE GENOMIC DNA]</scope>
    <source>
        <strain evidence="4 5">JCM 14283</strain>
    </source>
</reference>
<organism evidence="4 5">
    <name type="scientific">Terrabacter terrae</name>
    <dbReference type="NCBI Taxonomy" id="318434"/>
    <lineage>
        <taxon>Bacteria</taxon>
        <taxon>Bacillati</taxon>
        <taxon>Actinomycetota</taxon>
        <taxon>Actinomycetes</taxon>
        <taxon>Micrococcales</taxon>
        <taxon>Intrasporangiaceae</taxon>
        <taxon>Terrabacter</taxon>
    </lineage>
</organism>